<reference evidence="7 8" key="1">
    <citation type="submission" date="2018-05" db="EMBL/GenBank/DDBJ databases">
        <title>Genomic Encyclopedia of Type Strains, Phase IV (KMG-IV): sequencing the most valuable type-strain genomes for metagenomic binning, comparative biology and taxonomic classification.</title>
        <authorList>
            <person name="Goeker M."/>
        </authorList>
    </citation>
    <scope>NUCLEOTIDE SEQUENCE [LARGE SCALE GENOMIC DNA]</scope>
    <source>
        <strain evidence="7 8">DSM 103371</strain>
    </source>
</reference>
<evidence type="ECO:0000256" key="5">
    <source>
        <dbReference type="SAM" id="MobiDB-lite"/>
    </source>
</evidence>
<evidence type="ECO:0000256" key="1">
    <source>
        <dbReference type="ARBA" id="ARBA00022670"/>
    </source>
</evidence>
<gene>
    <name evidence="7" type="ORF">C8D95_104300</name>
</gene>
<dbReference type="Proteomes" id="UP000245390">
    <property type="component" value="Unassembled WGS sequence"/>
</dbReference>
<feature type="domain" description="Peptidase metallopeptidase" evidence="6">
    <location>
        <begin position="6"/>
        <end position="169"/>
    </location>
</feature>
<evidence type="ECO:0000313" key="8">
    <source>
        <dbReference type="Proteomes" id="UP000245390"/>
    </source>
</evidence>
<keyword evidence="4" id="KW-0862">Zinc</keyword>
<dbReference type="SUPFAM" id="SSF55486">
    <property type="entry name" value="Metalloproteases ('zincins'), catalytic domain"/>
    <property type="match status" value="1"/>
</dbReference>
<keyword evidence="8" id="KW-1185">Reference proteome</keyword>
<dbReference type="SMART" id="SM00235">
    <property type="entry name" value="ZnMc"/>
    <property type="match status" value="1"/>
</dbReference>
<keyword evidence="1" id="KW-0645">Protease</keyword>
<dbReference type="PANTHER" id="PTHR10201">
    <property type="entry name" value="MATRIX METALLOPROTEINASE"/>
    <property type="match status" value="1"/>
</dbReference>
<evidence type="ECO:0000313" key="7">
    <source>
        <dbReference type="EMBL" id="PWK56627.1"/>
    </source>
</evidence>
<dbReference type="RefSeq" id="WP_109759301.1">
    <property type="nucleotide sequence ID" value="NZ_CP034588.1"/>
</dbReference>
<organism evidence="7 8">
    <name type="scientific">Silicimonas algicola</name>
    <dbReference type="NCBI Taxonomy" id="1826607"/>
    <lineage>
        <taxon>Bacteria</taxon>
        <taxon>Pseudomonadati</taxon>
        <taxon>Pseudomonadota</taxon>
        <taxon>Alphaproteobacteria</taxon>
        <taxon>Rhodobacterales</taxon>
        <taxon>Paracoccaceae</taxon>
    </lineage>
</organism>
<evidence type="ECO:0000256" key="3">
    <source>
        <dbReference type="ARBA" id="ARBA00022801"/>
    </source>
</evidence>
<comment type="caution">
    <text evidence="7">The sequence shown here is derived from an EMBL/GenBank/DDBJ whole genome shotgun (WGS) entry which is preliminary data.</text>
</comment>
<dbReference type="OrthoDB" id="9783144at2"/>
<proteinExistence type="predicted"/>
<evidence type="ECO:0000256" key="4">
    <source>
        <dbReference type="ARBA" id="ARBA00022833"/>
    </source>
</evidence>
<sequence length="282" mass="29237">MTYSAGNLKWGEPTLGQPSGQITWSADVFDDLLIANGTSEPQFSDALQAAFDAWESVASVDFQMVSTGADVNLFVNDIGGAAGEAYYTYVDRGTIDVIQGGTISFSSDLVWSPYGDDDGVDFYAVALHEIGHMIGLNHVSDRTEIMNPVIYADDLGDGDIAGAQFLYGRDPGDSASEAPNDGSGGGGISAETGGGDGGGGGGMLGMLAALLALVFGIFSGGGAIAAAGQLPDEDDDGDDDDRGTGEVFTSEPELLFLPLIFVEEGNMAQLDAEDEDEDDWLI</sequence>
<keyword evidence="2" id="KW-0479">Metal-binding</keyword>
<dbReference type="InterPro" id="IPR001818">
    <property type="entry name" value="Pept_M10_metallopeptidase"/>
</dbReference>
<dbReference type="KEGG" id="salo:EF888_00180"/>
<dbReference type="AlphaFoldDB" id="A0A316GNW9"/>
<feature type="region of interest" description="Disordered" evidence="5">
    <location>
        <begin position="228"/>
        <end position="248"/>
    </location>
</feature>
<dbReference type="InterPro" id="IPR006026">
    <property type="entry name" value="Peptidase_Metallo"/>
</dbReference>
<protein>
    <submittedName>
        <fullName evidence="7">Matrixin</fullName>
    </submittedName>
</protein>
<feature type="compositionally biased region" description="Acidic residues" evidence="5">
    <location>
        <begin position="231"/>
        <end position="241"/>
    </location>
</feature>
<evidence type="ECO:0000259" key="6">
    <source>
        <dbReference type="SMART" id="SM00235"/>
    </source>
</evidence>
<dbReference type="GO" id="GO:0031012">
    <property type="term" value="C:extracellular matrix"/>
    <property type="evidence" value="ECO:0007669"/>
    <property type="project" value="InterPro"/>
</dbReference>
<dbReference type="Gene3D" id="3.40.390.10">
    <property type="entry name" value="Collagenase (Catalytic Domain)"/>
    <property type="match status" value="1"/>
</dbReference>
<dbReference type="GO" id="GO:0008270">
    <property type="term" value="F:zinc ion binding"/>
    <property type="evidence" value="ECO:0007669"/>
    <property type="project" value="InterPro"/>
</dbReference>
<feature type="region of interest" description="Disordered" evidence="5">
    <location>
        <begin position="171"/>
        <end position="194"/>
    </location>
</feature>
<dbReference type="PRINTS" id="PR00138">
    <property type="entry name" value="MATRIXIN"/>
</dbReference>
<evidence type="ECO:0000256" key="2">
    <source>
        <dbReference type="ARBA" id="ARBA00022723"/>
    </source>
</evidence>
<dbReference type="InterPro" id="IPR024079">
    <property type="entry name" value="MetalloPept_cat_dom_sf"/>
</dbReference>
<name>A0A316GNW9_9RHOB</name>
<dbReference type="Pfam" id="PF00413">
    <property type="entry name" value="Peptidase_M10"/>
    <property type="match status" value="1"/>
</dbReference>
<dbReference type="EMBL" id="QGGV01000004">
    <property type="protein sequence ID" value="PWK56627.1"/>
    <property type="molecule type" value="Genomic_DNA"/>
</dbReference>
<feature type="compositionally biased region" description="Gly residues" evidence="5">
    <location>
        <begin position="182"/>
        <end position="194"/>
    </location>
</feature>
<dbReference type="GO" id="GO:0004222">
    <property type="term" value="F:metalloendopeptidase activity"/>
    <property type="evidence" value="ECO:0007669"/>
    <property type="project" value="InterPro"/>
</dbReference>
<dbReference type="InterPro" id="IPR021190">
    <property type="entry name" value="Pept_M10A"/>
</dbReference>
<dbReference type="GO" id="GO:0006508">
    <property type="term" value="P:proteolysis"/>
    <property type="evidence" value="ECO:0007669"/>
    <property type="project" value="UniProtKB-KW"/>
</dbReference>
<keyword evidence="3" id="KW-0378">Hydrolase</keyword>
<accession>A0A316GNW9</accession>